<dbReference type="GO" id="GO:0007131">
    <property type="term" value="P:reciprocal meiotic recombination"/>
    <property type="evidence" value="ECO:0007669"/>
    <property type="project" value="TreeGrafter"/>
</dbReference>
<dbReference type="SMART" id="SM00487">
    <property type="entry name" value="DEXDc"/>
    <property type="match status" value="1"/>
</dbReference>
<keyword evidence="1" id="KW-0547">Nucleotide-binding</keyword>
<protein>
    <submittedName>
        <fullName evidence="8">Uncharacterized protein</fullName>
    </submittedName>
</protein>
<accession>A0A9D4TPY2</accession>
<feature type="region of interest" description="Disordered" evidence="5">
    <location>
        <begin position="1"/>
        <end position="63"/>
    </location>
</feature>
<dbReference type="CDD" id="cd18793">
    <property type="entry name" value="SF2_C_SNF"/>
    <property type="match status" value="1"/>
</dbReference>
<dbReference type="PANTHER" id="PTHR45629:SF7">
    <property type="entry name" value="DNA EXCISION REPAIR PROTEIN ERCC-6-RELATED"/>
    <property type="match status" value="1"/>
</dbReference>
<dbReference type="GO" id="GO:0045003">
    <property type="term" value="P:double-strand break repair via synthesis-dependent strand annealing"/>
    <property type="evidence" value="ECO:0007669"/>
    <property type="project" value="TreeGrafter"/>
</dbReference>
<dbReference type="Gene3D" id="1.20.120.850">
    <property type="entry name" value="SWI2/SNF2 ATPases, N-terminal domain"/>
    <property type="match status" value="1"/>
</dbReference>
<dbReference type="GO" id="GO:0004386">
    <property type="term" value="F:helicase activity"/>
    <property type="evidence" value="ECO:0007669"/>
    <property type="project" value="UniProtKB-KW"/>
</dbReference>
<feature type="region of interest" description="Disordered" evidence="5">
    <location>
        <begin position="1091"/>
        <end position="1142"/>
    </location>
</feature>
<feature type="compositionally biased region" description="Low complexity" evidence="5">
    <location>
        <begin position="1123"/>
        <end position="1142"/>
    </location>
</feature>
<evidence type="ECO:0000313" key="9">
    <source>
        <dbReference type="Proteomes" id="UP001055712"/>
    </source>
</evidence>
<reference evidence="8" key="1">
    <citation type="journal article" date="2019" name="Plant J.">
        <title>Chlorella vulgaris genome assembly and annotation reveals the molecular basis for metabolic acclimation to high light conditions.</title>
        <authorList>
            <person name="Cecchin M."/>
            <person name="Marcolungo L."/>
            <person name="Rossato M."/>
            <person name="Girolomoni L."/>
            <person name="Cosentino E."/>
            <person name="Cuine S."/>
            <person name="Li-Beisson Y."/>
            <person name="Delledonne M."/>
            <person name="Ballottari M."/>
        </authorList>
    </citation>
    <scope>NUCLEOTIDE SEQUENCE</scope>
    <source>
        <strain evidence="8">211/11P</strain>
    </source>
</reference>
<name>A0A9D4TPY2_CHLVU</name>
<evidence type="ECO:0000259" key="7">
    <source>
        <dbReference type="PROSITE" id="PS51194"/>
    </source>
</evidence>
<dbReference type="Proteomes" id="UP001055712">
    <property type="component" value="Unassembled WGS sequence"/>
</dbReference>
<dbReference type="FunFam" id="3.40.50.300:FF:000332">
    <property type="entry name" value="DNA repair and recombination protein RAD54-like"/>
    <property type="match status" value="1"/>
</dbReference>
<feature type="compositionally biased region" description="Low complexity" evidence="5">
    <location>
        <begin position="859"/>
        <end position="872"/>
    </location>
</feature>
<dbReference type="EMBL" id="SIDB01000006">
    <property type="protein sequence ID" value="KAI3431526.1"/>
    <property type="molecule type" value="Genomic_DNA"/>
</dbReference>
<dbReference type="CDD" id="cd18004">
    <property type="entry name" value="DEXHc_RAD54"/>
    <property type="match status" value="1"/>
</dbReference>
<feature type="compositionally biased region" description="Low complexity" evidence="5">
    <location>
        <begin position="902"/>
        <end position="919"/>
    </location>
</feature>
<evidence type="ECO:0000256" key="2">
    <source>
        <dbReference type="ARBA" id="ARBA00022801"/>
    </source>
</evidence>
<dbReference type="InterPro" id="IPR014001">
    <property type="entry name" value="Helicase_ATP-bd"/>
</dbReference>
<feature type="domain" description="Helicase C-terminal" evidence="7">
    <location>
        <begin position="589"/>
        <end position="742"/>
    </location>
</feature>
<dbReference type="AlphaFoldDB" id="A0A9D4TPY2"/>
<evidence type="ECO:0000259" key="6">
    <source>
        <dbReference type="PROSITE" id="PS51192"/>
    </source>
</evidence>
<feature type="region of interest" description="Disordered" evidence="5">
    <location>
        <begin position="775"/>
        <end position="1031"/>
    </location>
</feature>
<keyword evidence="2" id="KW-0378">Hydrolase</keyword>
<keyword evidence="9" id="KW-1185">Reference proteome</keyword>
<feature type="compositionally biased region" description="Low complexity" evidence="5">
    <location>
        <begin position="14"/>
        <end position="25"/>
    </location>
</feature>
<keyword evidence="4" id="KW-0067">ATP-binding</keyword>
<dbReference type="FunFam" id="3.40.50.10810:FF:000021">
    <property type="entry name" value="DNA repair and recombination protein RAD54"/>
    <property type="match status" value="1"/>
</dbReference>
<dbReference type="InterPro" id="IPR001650">
    <property type="entry name" value="Helicase_C-like"/>
</dbReference>
<dbReference type="PANTHER" id="PTHR45629">
    <property type="entry name" value="SNF2/RAD54 FAMILY MEMBER"/>
    <property type="match status" value="1"/>
</dbReference>
<dbReference type="InterPro" id="IPR050496">
    <property type="entry name" value="SNF2_RAD54_helicase_repair"/>
</dbReference>
<proteinExistence type="predicted"/>
<feature type="compositionally biased region" description="Acidic residues" evidence="5">
    <location>
        <begin position="888"/>
        <end position="897"/>
    </location>
</feature>
<feature type="compositionally biased region" description="Acidic residues" evidence="5">
    <location>
        <begin position="40"/>
        <end position="52"/>
    </location>
</feature>
<dbReference type="Gene3D" id="3.40.50.10810">
    <property type="entry name" value="Tandem AAA-ATPase domain"/>
    <property type="match status" value="1"/>
</dbReference>
<dbReference type="InterPro" id="IPR027417">
    <property type="entry name" value="P-loop_NTPase"/>
</dbReference>
<dbReference type="OrthoDB" id="413460at2759"/>
<reference evidence="8" key="2">
    <citation type="submission" date="2020-11" db="EMBL/GenBank/DDBJ databases">
        <authorList>
            <person name="Cecchin M."/>
            <person name="Marcolungo L."/>
            <person name="Rossato M."/>
            <person name="Girolomoni L."/>
            <person name="Cosentino E."/>
            <person name="Cuine S."/>
            <person name="Li-Beisson Y."/>
            <person name="Delledonne M."/>
            <person name="Ballottari M."/>
        </authorList>
    </citation>
    <scope>NUCLEOTIDE SEQUENCE</scope>
    <source>
        <strain evidence="8">211/11P</strain>
        <tissue evidence="8">Whole cell</tissue>
    </source>
</reference>
<dbReference type="Pfam" id="PF00271">
    <property type="entry name" value="Helicase_C"/>
    <property type="match status" value="1"/>
</dbReference>
<evidence type="ECO:0000256" key="4">
    <source>
        <dbReference type="ARBA" id="ARBA00022840"/>
    </source>
</evidence>
<feature type="compositionally biased region" description="Acidic residues" evidence="5">
    <location>
        <begin position="1"/>
        <end position="13"/>
    </location>
</feature>
<gene>
    <name evidence="8" type="ORF">D9Q98_004576</name>
</gene>
<feature type="compositionally biased region" description="Gly residues" evidence="5">
    <location>
        <begin position="942"/>
        <end position="952"/>
    </location>
</feature>
<dbReference type="InterPro" id="IPR038718">
    <property type="entry name" value="SNF2-like_sf"/>
</dbReference>
<feature type="compositionally biased region" description="Low complexity" evidence="5">
    <location>
        <begin position="1180"/>
        <end position="1193"/>
    </location>
</feature>
<dbReference type="InterPro" id="IPR000330">
    <property type="entry name" value="SNF2_N"/>
</dbReference>
<evidence type="ECO:0000313" key="8">
    <source>
        <dbReference type="EMBL" id="KAI3431526.1"/>
    </source>
</evidence>
<dbReference type="GO" id="GO:0005524">
    <property type="term" value="F:ATP binding"/>
    <property type="evidence" value="ECO:0007669"/>
    <property type="project" value="UniProtKB-KW"/>
</dbReference>
<evidence type="ECO:0000256" key="5">
    <source>
        <dbReference type="SAM" id="MobiDB-lite"/>
    </source>
</evidence>
<evidence type="ECO:0000256" key="3">
    <source>
        <dbReference type="ARBA" id="ARBA00022806"/>
    </source>
</evidence>
<feature type="compositionally biased region" description="Low complexity" evidence="5">
    <location>
        <begin position="977"/>
        <end position="1021"/>
    </location>
</feature>
<sequence length="1256" mass="132140">MGEDWSDDDDLSDSAEASEASTAPDSSDDNEMEHSNGSESSEDVEGADDTGDDGAGAAASAVAAEPELPATQAELAERRQHNIQALVTGTGLALQRAALMPRLGLTVQQVAVVLRRPFKSPHPNAPAVSAALKRKLAARKSFVPWGGGVFVPLKLKAPPRTDDLLLEDAAAAVAAPPPPAAIVLPPGVTPLVLWEPPPEAAAEGAERVRVDDMLTQWLRPHQREGVQFMFECVTGLRSFGGQGCILADDMGLGKTLQGISLLWTLLSCKGHPLLGGDPLAKRVIICCPTSLVGNWDSECQKWLKGRVRTLPLCESSRDEALASITQFLSPRCPFQVMIVSYETFRIHAERFRAEGTCDLLICDEAHRLKNDSTLTNRALDSLACRRRVLLSGTPLQNRLDEFYAMVSFCNPGVLGSPSQFRKHFESPILAGREPDASEAEVAVCQQRTTELSALVNHFILRRTNTLLSEHLPPKVVEIVCCRLTPLQRSLYLHFLESKAAAALFATQKAARVLSAITSLRKLLNHPKLIWEVLNSHAQGKGGGKEAAGFEGCASFFPAGAFGSARTGRGGGGMAPGWELLSGKFAVLAGMLELLRSCTTDRIVVVSNYTQTLDLVGQLCRDRGYPFVRLDGTTSIKKRNALVKDFNDPAQSQFAFLLSSKAGGCGLNLIGGNRLVLFDPSWNPADDKQAAARVWRDGQTKKVYVYRFMAAGSIEEKVYQRQLSKEGLQQVVDSKAGGKAGPNLMSINQLRDLFTYDPHTLSSTYDQMCCECPPAPPPQPGGAKAGKAGKAGKKAGGKAAGRGGRQPAKANGGGQNKRQKKAAARRGWSSSSDDSDGGDGGLATSEEEESDWEQWGDDVAVAGGAAGGPAKAAGSGGGGGHRSEILISDSEEEREIEEQGVIQAQAAAARQAQQAAAPLQQRRHCGGAGLEHSDDWSSEEDAAGGGSGGGGSGAAMMVPFCQGEDAQVHGLPATQPLQQEQAGAQQQQQQQQQGAEQDSGTAGASAPSAAAGGGDAAAVPAPQERRMLVPTGQLQGLGLSIHNEQVGKPSEEQLRLWAHHSDTATVPDQVLRRIGGEHVSFVFSLEVEGRAVDPEPPLQLLPKAPANHHQLAAGRQQRRLPGPASHSSQPALAAAASGTSRSAGPLSAAAAASAMLAARRLEAAPAAALPAAGPPPPLPPQQQQQQQQQQPQAAKENAGTNVVEAPRSRLALPRSKPASGAAAGALAKRAVARHPAGLAAAAQRAVCTILDSDDDSI</sequence>
<dbReference type="PROSITE" id="PS51192">
    <property type="entry name" value="HELICASE_ATP_BIND_1"/>
    <property type="match status" value="1"/>
</dbReference>
<keyword evidence="3" id="KW-0347">Helicase</keyword>
<feature type="compositionally biased region" description="Low complexity" evidence="5">
    <location>
        <begin position="1212"/>
        <end position="1228"/>
    </location>
</feature>
<evidence type="ECO:0000256" key="1">
    <source>
        <dbReference type="ARBA" id="ARBA00022741"/>
    </source>
</evidence>
<dbReference type="Pfam" id="PF00176">
    <property type="entry name" value="SNF2-rel_dom"/>
    <property type="match status" value="1"/>
</dbReference>
<comment type="caution">
    <text evidence="8">The sequence shown here is derived from an EMBL/GenBank/DDBJ whole genome shotgun (WGS) entry which is preliminary data.</text>
</comment>
<dbReference type="SUPFAM" id="SSF52540">
    <property type="entry name" value="P-loop containing nucleoside triphosphate hydrolases"/>
    <property type="match status" value="2"/>
</dbReference>
<dbReference type="GO" id="GO:0015616">
    <property type="term" value="F:DNA translocase activity"/>
    <property type="evidence" value="ECO:0007669"/>
    <property type="project" value="TreeGrafter"/>
</dbReference>
<organism evidence="8 9">
    <name type="scientific">Chlorella vulgaris</name>
    <name type="common">Green alga</name>
    <dbReference type="NCBI Taxonomy" id="3077"/>
    <lineage>
        <taxon>Eukaryota</taxon>
        <taxon>Viridiplantae</taxon>
        <taxon>Chlorophyta</taxon>
        <taxon>core chlorophytes</taxon>
        <taxon>Trebouxiophyceae</taxon>
        <taxon>Chlorellales</taxon>
        <taxon>Chlorellaceae</taxon>
        <taxon>Chlorella clade</taxon>
        <taxon>Chlorella</taxon>
    </lineage>
</organism>
<dbReference type="GO" id="GO:0005634">
    <property type="term" value="C:nucleus"/>
    <property type="evidence" value="ECO:0007669"/>
    <property type="project" value="TreeGrafter"/>
</dbReference>
<dbReference type="PROSITE" id="PS51194">
    <property type="entry name" value="HELICASE_CTER"/>
    <property type="match status" value="1"/>
</dbReference>
<feature type="region of interest" description="Disordered" evidence="5">
    <location>
        <begin position="1165"/>
        <end position="1231"/>
    </location>
</feature>
<dbReference type="InterPro" id="IPR049730">
    <property type="entry name" value="SNF2/RAD54-like_C"/>
</dbReference>
<dbReference type="Gene3D" id="3.40.50.300">
    <property type="entry name" value="P-loop containing nucleotide triphosphate hydrolases"/>
    <property type="match status" value="1"/>
</dbReference>
<feature type="domain" description="Helicase ATP-binding" evidence="6">
    <location>
        <begin position="235"/>
        <end position="412"/>
    </location>
</feature>
<dbReference type="SMART" id="SM00490">
    <property type="entry name" value="HELICc"/>
    <property type="match status" value="1"/>
</dbReference>
<dbReference type="GO" id="GO:0016787">
    <property type="term" value="F:hydrolase activity"/>
    <property type="evidence" value="ECO:0007669"/>
    <property type="project" value="UniProtKB-KW"/>
</dbReference>
<feature type="compositionally biased region" description="Acidic residues" evidence="5">
    <location>
        <begin position="844"/>
        <end position="855"/>
    </location>
</feature>